<dbReference type="Pfam" id="PF13369">
    <property type="entry name" value="Transglut_core2"/>
    <property type="match status" value="1"/>
</dbReference>
<dbReference type="InterPro" id="IPR001810">
    <property type="entry name" value="F-box_dom"/>
</dbReference>
<name>A0A9W4XPH4_9PLEO</name>
<dbReference type="SUPFAM" id="SSF81383">
    <property type="entry name" value="F-box domain"/>
    <property type="match status" value="1"/>
</dbReference>
<dbReference type="OrthoDB" id="28868at2759"/>
<dbReference type="SMART" id="SM00992">
    <property type="entry name" value="YccV-like"/>
    <property type="match status" value="1"/>
</dbReference>
<keyword evidence="3" id="KW-1185">Reference proteome</keyword>
<accession>A0A9W4XPH4</accession>
<dbReference type="Pfam" id="PF12937">
    <property type="entry name" value="F-box-like"/>
    <property type="match status" value="1"/>
</dbReference>
<dbReference type="NCBIfam" id="TIGR02097">
    <property type="entry name" value="yccV"/>
    <property type="match status" value="1"/>
</dbReference>
<gene>
    <name evidence="2" type="ORF">PDIGIT_LOCUS12019</name>
</gene>
<reference evidence="2" key="1">
    <citation type="submission" date="2023-01" db="EMBL/GenBank/DDBJ databases">
        <authorList>
            <person name="Van Ghelder C."/>
            <person name="Rancurel C."/>
        </authorList>
    </citation>
    <scope>NUCLEOTIDE SEQUENCE</scope>
    <source>
        <strain evidence="2">CNCM I-4278</strain>
    </source>
</reference>
<dbReference type="EMBL" id="CAOQHR010000008">
    <property type="protein sequence ID" value="CAI6338883.1"/>
    <property type="molecule type" value="Genomic_DNA"/>
</dbReference>
<comment type="caution">
    <text evidence="2">The sequence shown here is derived from an EMBL/GenBank/DDBJ whole genome shotgun (WGS) entry which is preliminary data.</text>
</comment>
<organism evidence="2 3">
    <name type="scientific">Periconia digitata</name>
    <dbReference type="NCBI Taxonomy" id="1303443"/>
    <lineage>
        <taxon>Eukaryota</taxon>
        <taxon>Fungi</taxon>
        <taxon>Dikarya</taxon>
        <taxon>Ascomycota</taxon>
        <taxon>Pezizomycotina</taxon>
        <taxon>Dothideomycetes</taxon>
        <taxon>Pleosporomycetidae</taxon>
        <taxon>Pleosporales</taxon>
        <taxon>Massarineae</taxon>
        <taxon>Periconiaceae</taxon>
        <taxon>Periconia</taxon>
    </lineage>
</organism>
<dbReference type="Proteomes" id="UP001152607">
    <property type="component" value="Unassembled WGS sequence"/>
</dbReference>
<sequence length="604" mass="68366">MAPTFIDLPVEILESIFIHLDATSLISVSLTSRTVNDFTSNVPVVWRSFCKTHFRTWASHHHIAAKFAGPLSDVDWRALFVQRVRTNKETNRLFELVLSSQLSRIQHMNEIANFGSDAWESLYEQSVCSRSMPDVLAREYYAKAIMGMIQRESAIKLWKRLDQGEDISLETALGAYDVFTSISSLVDWESIDRDINRLAGELLENHPTFATASARVKASILAGFLHTKGFRGVSDASYRALRNSFIGYALHNPPHQSLPLISVAIFCALAKRLGLDARPCGFVFHVYCIVYAPKDYDLNGLYKPTSSSELHSMYLDPFRSSDEVPSADLQRVLRQMGVPSAEHTTFLSDTTTREMVLRTARNIMNSVQTIRQGNTSIDDGIAWANSSPDIDTAFYATIWSMMILSPSTATSGPANTLISTTPRRGQYLPYLLDHMQIHQPWDVSLLERHVVPYFANSNNREGAQLEKFARTIRTNDRLAKPVKSRVSHDPTDEVVYYQIGQLIKHVRYQYEGVIIGWDTSCEQDEEWIQVMQVDTLSAGRNQAFYHILASDKSLRYVADQNIIPTGATSEPTNAMLKLAGRYFKRWDRSTGCFVSNIRDEYPED</sequence>
<protein>
    <recommendedName>
        <fullName evidence="1">F-box domain-containing protein</fullName>
    </recommendedName>
</protein>
<dbReference type="GO" id="GO:0003677">
    <property type="term" value="F:DNA binding"/>
    <property type="evidence" value="ECO:0007669"/>
    <property type="project" value="InterPro"/>
</dbReference>
<dbReference type="Gene3D" id="1.20.1280.50">
    <property type="match status" value="1"/>
</dbReference>
<proteinExistence type="predicted"/>
<dbReference type="InterPro" id="IPR036047">
    <property type="entry name" value="F-box-like_dom_sf"/>
</dbReference>
<dbReference type="PROSITE" id="PS50181">
    <property type="entry name" value="FBOX"/>
    <property type="match status" value="1"/>
</dbReference>
<dbReference type="PANTHER" id="PTHR31350">
    <property type="entry name" value="SI:DKEY-261L7.2"/>
    <property type="match status" value="1"/>
</dbReference>
<dbReference type="Pfam" id="PF08755">
    <property type="entry name" value="YccV-like"/>
    <property type="match status" value="1"/>
</dbReference>
<feature type="domain" description="F-box" evidence="1">
    <location>
        <begin position="2"/>
        <end position="49"/>
    </location>
</feature>
<dbReference type="PANTHER" id="PTHR31350:SF27">
    <property type="entry name" value="HEMIMETHYLATED DNA-BINDING DOMAIN-CONTAINING PROTEIN"/>
    <property type="match status" value="1"/>
</dbReference>
<dbReference type="AlphaFoldDB" id="A0A9W4XPH4"/>
<evidence type="ECO:0000313" key="3">
    <source>
        <dbReference type="Proteomes" id="UP001152607"/>
    </source>
</evidence>
<evidence type="ECO:0000313" key="2">
    <source>
        <dbReference type="EMBL" id="CAI6338883.1"/>
    </source>
</evidence>
<dbReference type="InterPro" id="IPR036623">
    <property type="entry name" value="Hemimethylated_DNA-bd_sf"/>
</dbReference>
<evidence type="ECO:0000259" key="1">
    <source>
        <dbReference type="PROSITE" id="PS50181"/>
    </source>
</evidence>
<dbReference type="InterPro" id="IPR032698">
    <property type="entry name" value="SirB1_N"/>
</dbReference>
<dbReference type="Gene3D" id="2.30.30.390">
    <property type="entry name" value="Hemimethylated DNA-binding domain"/>
    <property type="match status" value="1"/>
</dbReference>
<dbReference type="InterPro" id="IPR011722">
    <property type="entry name" value="Hemimethylated_DNA-bd_dom"/>
</dbReference>
<dbReference type="SUPFAM" id="SSF141255">
    <property type="entry name" value="YccV-like"/>
    <property type="match status" value="1"/>
</dbReference>